<dbReference type="FunFam" id="3.20.20.190:FF:000013">
    <property type="entry name" value="Glycerophosphodiester phosphodiesterase GDPDL3"/>
    <property type="match status" value="1"/>
</dbReference>
<keyword evidence="3 10" id="KW-0732">Signal</keyword>
<dbReference type="AlphaFoldDB" id="A0A484MTC7"/>
<evidence type="ECO:0000256" key="6">
    <source>
        <dbReference type="ARBA" id="ARBA00023180"/>
    </source>
</evidence>
<name>A0A484MTC7_9ASTE</name>
<gene>
    <name evidence="12" type="ORF">CCAM_LOCUS33545</name>
</gene>
<feature type="domain" description="GP-PDE" evidence="11">
    <location>
        <begin position="40"/>
        <end position="343"/>
    </location>
</feature>
<evidence type="ECO:0000256" key="9">
    <source>
        <dbReference type="SAM" id="Phobius"/>
    </source>
</evidence>
<evidence type="ECO:0000256" key="10">
    <source>
        <dbReference type="SAM" id="SignalP"/>
    </source>
</evidence>
<reference evidence="12 13" key="1">
    <citation type="submission" date="2018-04" db="EMBL/GenBank/DDBJ databases">
        <authorList>
            <person name="Vogel A."/>
        </authorList>
    </citation>
    <scope>NUCLEOTIDE SEQUENCE [LARGE SCALE GENOMIC DNA]</scope>
</reference>
<feature type="region of interest" description="Disordered" evidence="8">
    <location>
        <begin position="710"/>
        <end position="742"/>
    </location>
</feature>
<feature type="domain" description="GP-PDE" evidence="11">
    <location>
        <begin position="360"/>
        <end position="659"/>
    </location>
</feature>
<dbReference type="PANTHER" id="PTHR43620">
    <property type="entry name" value="GLYCEROPHOSPHORYL DIESTER PHOSPHODIESTERASE"/>
    <property type="match status" value="1"/>
</dbReference>
<dbReference type="GO" id="GO:0006629">
    <property type="term" value="P:lipid metabolic process"/>
    <property type="evidence" value="ECO:0007669"/>
    <property type="project" value="InterPro"/>
</dbReference>
<dbReference type="EMBL" id="OOIL02004480">
    <property type="protein sequence ID" value="VFQ91769.1"/>
    <property type="molecule type" value="Genomic_DNA"/>
</dbReference>
<evidence type="ECO:0000256" key="2">
    <source>
        <dbReference type="ARBA" id="ARBA00012247"/>
    </source>
</evidence>
<proteinExistence type="inferred from homology"/>
<evidence type="ECO:0000313" key="13">
    <source>
        <dbReference type="Proteomes" id="UP000595140"/>
    </source>
</evidence>
<keyword evidence="13" id="KW-1185">Reference proteome</keyword>
<protein>
    <recommendedName>
        <fullName evidence="2">glycerophosphodiester phosphodiesterase</fullName>
        <ecNumber evidence="2">3.1.4.46</ecNumber>
    </recommendedName>
</protein>
<dbReference type="GO" id="GO:0008889">
    <property type="term" value="F:glycerophosphodiester phosphodiesterase activity"/>
    <property type="evidence" value="ECO:0007669"/>
    <property type="project" value="UniProtKB-EC"/>
</dbReference>
<dbReference type="GO" id="GO:0006071">
    <property type="term" value="P:glycerol metabolic process"/>
    <property type="evidence" value="ECO:0007669"/>
    <property type="project" value="UniProtKB-KW"/>
</dbReference>
<keyword evidence="9" id="KW-0472">Membrane</keyword>
<dbReference type="Gene3D" id="3.20.20.190">
    <property type="entry name" value="Phosphatidylinositol (PI) phosphodiesterase"/>
    <property type="match status" value="2"/>
</dbReference>
<sequence>MCKLRPILSLLLFCSAVALVSARGSSNRTPKWKTLSGGPPIVIANGGFSGLFADSSSNAYAFAAMTSLPNVIMLCDLQLTKDGEGICFPNIKLNNASNVEVLFKDKKNTYLVNGVPTQGWFCKDFTLKDLALVNLNQGVYSRSSRFDGTTQQILTVHDLFNQSILQFTPPGLWLNIQHNSFYNKYNLSMRSFVLSASRSVVINYISSPEVSFLTSIATRINTKVTKLVFQFLGSDETEPSTNQTYGTLLNNLTFIKTFASGILVPKSYILPVDKSFYLQPYTSVVMDAHDLGLEVYASDFANDLPLPYDYHSDPLAEYLSYIDSGNPVDGVLSDFPITPSAAIGCYSHMKKDDKIQVPDLQIISFDGASGSYPGCTDIAYTSAVSDGVDIIDCTVQMTFDGKPFCLGSVNLIGATTAAQVFNNLSRNVPELKTVNAIHSFDLTWREIQSLKPSISNPFIDFRLQRNPKDRNAGKFMTLEDFLAYAKNASSLSGVLISIENEAYLRKLGLSVTEAVLQALNNSGYNNLTTPKVMIQSNDSAALRNITNKKYELVYRLKEDIRDIDNSTISEIKSFASSVIISKKSVFQTDEQFLVEQTHVVAKMKEAKLKVYVQVFNNEFVSQAWDFFSDPYVELNSYVFGEAPIDGVITSFPATADRYRRCPCLGYKELPSYMLPVQPGSLFQLIPPTALPPAEAPSPILTESDVVQPALPPVSKVSPPPPPPPSGSASAPPPKAPPSGQPSITTSGISAISMCILLLLSVLVIC</sequence>
<evidence type="ECO:0000256" key="5">
    <source>
        <dbReference type="ARBA" id="ARBA00022801"/>
    </source>
</evidence>
<feature type="chain" id="PRO_5019792633" description="glycerophosphodiester phosphodiesterase" evidence="10">
    <location>
        <begin position="23"/>
        <end position="765"/>
    </location>
</feature>
<dbReference type="FunFam" id="3.20.20.190:FF:000011">
    <property type="entry name" value="Glycerophosphodiester phosphodiesterase GDPDL3"/>
    <property type="match status" value="1"/>
</dbReference>
<feature type="signal peptide" evidence="10">
    <location>
        <begin position="1"/>
        <end position="22"/>
    </location>
</feature>
<dbReference type="CDD" id="cd08603">
    <property type="entry name" value="GDPD_SHV3_repeat_1"/>
    <property type="match status" value="1"/>
</dbReference>
<comment type="catalytic activity">
    <reaction evidence="7">
        <text>a sn-glycero-3-phosphodiester + H2O = an alcohol + sn-glycerol 3-phosphate + H(+)</text>
        <dbReference type="Rhea" id="RHEA:12969"/>
        <dbReference type="ChEBI" id="CHEBI:15377"/>
        <dbReference type="ChEBI" id="CHEBI:15378"/>
        <dbReference type="ChEBI" id="CHEBI:30879"/>
        <dbReference type="ChEBI" id="CHEBI:57597"/>
        <dbReference type="ChEBI" id="CHEBI:83408"/>
        <dbReference type="EC" id="3.1.4.46"/>
    </reaction>
</comment>
<keyword evidence="5" id="KW-0378">Hydrolase</keyword>
<evidence type="ECO:0000256" key="4">
    <source>
        <dbReference type="ARBA" id="ARBA00022798"/>
    </source>
</evidence>
<evidence type="ECO:0000313" key="12">
    <source>
        <dbReference type="EMBL" id="VFQ91769.1"/>
    </source>
</evidence>
<dbReference type="InterPro" id="IPR030395">
    <property type="entry name" value="GP_PDE_dom"/>
</dbReference>
<accession>A0A484MTC7</accession>
<dbReference type="PROSITE" id="PS51704">
    <property type="entry name" value="GP_PDE"/>
    <property type="match status" value="2"/>
</dbReference>
<dbReference type="OrthoDB" id="1058301at2759"/>
<evidence type="ECO:0000256" key="7">
    <source>
        <dbReference type="ARBA" id="ARBA00047512"/>
    </source>
</evidence>
<dbReference type="SUPFAM" id="SSF51695">
    <property type="entry name" value="PLC-like phosphodiesterases"/>
    <property type="match status" value="2"/>
</dbReference>
<keyword evidence="4" id="KW-0319">Glycerol metabolism</keyword>
<dbReference type="PANTHER" id="PTHR43620:SF7">
    <property type="entry name" value="GLYCEROPHOSPHODIESTER PHOSPHODIESTERASE GDPD5-RELATED"/>
    <property type="match status" value="1"/>
</dbReference>
<keyword evidence="6" id="KW-0325">Glycoprotein</keyword>
<dbReference type="InterPro" id="IPR017946">
    <property type="entry name" value="PLC-like_Pdiesterase_TIM-brl"/>
</dbReference>
<dbReference type="Proteomes" id="UP000595140">
    <property type="component" value="Unassembled WGS sequence"/>
</dbReference>
<evidence type="ECO:0000256" key="3">
    <source>
        <dbReference type="ARBA" id="ARBA00022729"/>
    </source>
</evidence>
<dbReference type="Pfam" id="PF03009">
    <property type="entry name" value="GDPD"/>
    <property type="match status" value="1"/>
</dbReference>
<organism evidence="12 13">
    <name type="scientific">Cuscuta campestris</name>
    <dbReference type="NCBI Taxonomy" id="132261"/>
    <lineage>
        <taxon>Eukaryota</taxon>
        <taxon>Viridiplantae</taxon>
        <taxon>Streptophyta</taxon>
        <taxon>Embryophyta</taxon>
        <taxon>Tracheophyta</taxon>
        <taxon>Spermatophyta</taxon>
        <taxon>Magnoliopsida</taxon>
        <taxon>eudicotyledons</taxon>
        <taxon>Gunneridae</taxon>
        <taxon>Pentapetalae</taxon>
        <taxon>asterids</taxon>
        <taxon>lamiids</taxon>
        <taxon>Solanales</taxon>
        <taxon>Convolvulaceae</taxon>
        <taxon>Cuscuteae</taxon>
        <taxon>Cuscuta</taxon>
        <taxon>Cuscuta subgen. Grammica</taxon>
        <taxon>Cuscuta sect. Cleistogrammica</taxon>
    </lineage>
</organism>
<evidence type="ECO:0000256" key="1">
    <source>
        <dbReference type="ARBA" id="ARBA00007277"/>
    </source>
</evidence>
<feature type="compositionally biased region" description="Pro residues" evidence="8">
    <location>
        <begin position="717"/>
        <end position="739"/>
    </location>
</feature>
<feature type="transmembrane region" description="Helical" evidence="9">
    <location>
        <begin position="743"/>
        <end position="764"/>
    </location>
</feature>
<evidence type="ECO:0000259" key="11">
    <source>
        <dbReference type="PROSITE" id="PS51704"/>
    </source>
</evidence>
<keyword evidence="9" id="KW-0812">Transmembrane</keyword>
<keyword evidence="9" id="KW-1133">Transmembrane helix</keyword>
<evidence type="ECO:0000256" key="8">
    <source>
        <dbReference type="SAM" id="MobiDB-lite"/>
    </source>
</evidence>
<dbReference type="EC" id="3.1.4.46" evidence="2"/>
<comment type="similarity">
    <text evidence="1">Belongs to the glycerophosphoryl diester phosphodiesterase family.</text>
</comment>